<dbReference type="KEGG" id="xcl:G4Z02_04590"/>
<organism evidence="3 4">
    <name type="scientific">Candidatus Xianfuyuplasma coldseepsis</name>
    <dbReference type="NCBI Taxonomy" id="2782163"/>
    <lineage>
        <taxon>Bacteria</taxon>
        <taxon>Bacillati</taxon>
        <taxon>Mycoplasmatota</taxon>
        <taxon>Mollicutes</taxon>
        <taxon>Candidatus Izemoplasmatales</taxon>
        <taxon>Candidatus Izemoplasmataceae</taxon>
        <taxon>Candidatus Xianfuyuplasma</taxon>
    </lineage>
</organism>
<dbReference type="InterPro" id="IPR052198">
    <property type="entry name" value="IorB_Oxidoreductase"/>
</dbReference>
<keyword evidence="1" id="KW-0560">Oxidoreductase</keyword>
<dbReference type="PANTHER" id="PTHR43854:SF1">
    <property type="entry name" value="INDOLEPYRUVATE OXIDOREDUCTASE SUBUNIT IORB"/>
    <property type="match status" value="1"/>
</dbReference>
<proteinExistence type="predicted"/>
<dbReference type="AlphaFoldDB" id="A0A7L7KTG1"/>
<dbReference type="PANTHER" id="PTHR43854">
    <property type="entry name" value="INDOLEPYRUVATE OXIDOREDUCTASE SUBUNIT IORB"/>
    <property type="match status" value="1"/>
</dbReference>
<keyword evidence="3" id="KW-0670">Pyruvate</keyword>
<reference evidence="3 4" key="1">
    <citation type="submission" date="2020-02" db="EMBL/GenBank/DDBJ databases">
        <authorList>
            <person name="Zheng R.K."/>
            <person name="Sun C.M."/>
        </authorList>
    </citation>
    <scope>NUCLEOTIDE SEQUENCE [LARGE SCALE GENOMIC DNA]</scope>
    <source>
        <strain evidence="4">zrk13</strain>
    </source>
</reference>
<dbReference type="Proteomes" id="UP000514720">
    <property type="component" value="Chromosome"/>
</dbReference>
<dbReference type="RefSeq" id="WP_258878674.1">
    <property type="nucleotide sequence ID" value="NZ_CP048914.1"/>
</dbReference>
<dbReference type="SUPFAM" id="SSF53323">
    <property type="entry name" value="Pyruvate-ferredoxin oxidoreductase, PFOR, domain III"/>
    <property type="match status" value="1"/>
</dbReference>
<evidence type="ECO:0000259" key="2">
    <source>
        <dbReference type="Pfam" id="PF01558"/>
    </source>
</evidence>
<dbReference type="InterPro" id="IPR002869">
    <property type="entry name" value="Pyrv_flavodox_OxRed_cen"/>
</dbReference>
<sequence>MSKSIKLVGVGGQGTILATKILSTALIHEGYDVKMSEIHGMSQRGGSVSSEIRFGDKVHSPVIEKGHADVLVAFEQMEAARYLDYIKKDGVVIVNDYQVNSMVTLTGKVPYPQGILSYLKDHVQTVIVDAHTMAGKLGNAKVMNIIMLGALIKQLGFEHLDIEGAILEHVKPKYHELNKIAFQQGLQL</sequence>
<dbReference type="InterPro" id="IPR019752">
    <property type="entry name" value="Pyrv/ketoisovalerate_OxRed_cat"/>
</dbReference>
<keyword evidence="4" id="KW-1185">Reference proteome</keyword>
<protein>
    <submittedName>
        <fullName evidence="3">Indolepyruvate oxidoreductase subunit beta</fullName>
    </submittedName>
</protein>
<dbReference type="Gene3D" id="3.40.920.10">
    <property type="entry name" value="Pyruvate-ferredoxin oxidoreductase, PFOR, domain III"/>
    <property type="match status" value="1"/>
</dbReference>
<evidence type="ECO:0000313" key="3">
    <source>
        <dbReference type="EMBL" id="QMS85048.1"/>
    </source>
</evidence>
<dbReference type="Pfam" id="PF01558">
    <property type="entry name" value="POR"/>
    <property type="match status" value="1"/>
</dbReference>
<evidence type="ECO:0000313" key="4">
    <source>
        <dbReference type="Proteomes" id="UP000514720"/>
    </source>
</evidence>
<feature type="domain" description="Pyruvate/ketoisovalerate oxidoreductase catalytic" evidence="2">
    <location>
        <begin position="11"/>
        <end position="187"/>
    </location>
</feature>
<name>A0A7L7KTG1_9MOLU</name>
<dbReference type="GO" id="GO:0016903">
    <property type="term" value="F:oxidoreductase activity, acting on the aldehyde or oxo group of donors"/>
    <property type="evidence" value="ECO:0007669"/>
    <property type="project" value="InterPro"/>
</dbReference>
<dbReference type="NCBIfam" id="NF005325">
    <property type="entry name" value="PRK06853.1-5"/>
    <property type="match status" value="1"/>
</dbReference>
<evidence type="ECO:0000256" key="1">
    <source>
        <dbReference type="ARBA" id="ARBA00023002"/>
    </source>
</evidence>
<accession>A0A7L7KTG1</accession>
<dbReference type="EMBL" id="CP048914">
    <property type="protein sequence ID" value="QMS85048.1"/>
    <property type="molecule type" value="Genomic_DNA"/>
</dbReference>
<gene>
    <name evidence="3" type="ORF">G4Z02_04590</name>
</gene>